<keyword evidence="3" id="KW-1185">Reference proteome</keyword>
<dbReference type="AlphaFoldDB" id="A0A2G5USG3"/>
<dbReference type="Proteomes" id="UP000230233">
    <property type="component" value="Chromosome III"/>
</dbReference>
<sequence>MTNDRTKNKNNEEGTPDDVADDQKDAGGVEQRDTDMRTNNYPQGRVIVPWAILSDRVLWWFRKQRYYHRRQKREKNVIQEWNHPNKDDSDPDGDDDESCAQSIAFAQPTTSYSPRKYMYRTSKCEFFFNF</sequence>
<gene>
    <name evidence="2" type="primary">Cnig_chr_III.g9527</name>
    <name evidence="2" type="ORF">B9Z55_009527</name>
</gene>
<name>A0A2G5USG3_9PELO</name>
<proteinExistence type="predicted"/>
<accession>A0A2G5USG3</accession>
<dbReference type="EMBL" id="PDUG01000003">
    <property type="protein sequence ID" value="PIC42450.1"/>
    <property type="molecule type" value="Genomic_DNA"/>
</dbReference>
<comment type="caution">
    <text evidence="2">The sequence shown here is derived from an EMBL/GenBank/DDBJ whole genome shotgun (WGS) entry which is preliminary data.</text>
</comment>
<protein>
    <submittedName>
        <fullName evidence="2">Uncharacterized protein</fullName>
    </submittedName>
</protein>
<feature type="compositionally biased region" description="Basic and acidic residues" evidence="1">
    <location>
        <begin position="21"/>
        <end position="36"/>
    </location>
</feature>
<organism evidence="2 3">
    <name type="scientific">Caenorhabditis nigoni</name>
    <dbReference type="NCBI Taxonomy" id="1611254"/>
    <lineage>
        <taxon>Eukaryota</taxon>
        <taxon>Metazoa</taxon>
        <taxon>Ecdysozoa</taxon>
        <taxon>Nematoda</taxon>
        <taxon>Chromadorea</taxon>
        <taxon>Rhabditida</taxon>
        <taxon>Rhabditina</taxon>
        <taxon>Rhabditomorpha</taxon>
        <taxon>Rhabditoidea</taxon>
        <taxon>Rhabditidae</taxon>
        <taxon>Peloderinae</taxon>
        <taxon>Caenorhabditis</taxon>
    </lineage>
</organism>
<feature type="compositionally biased region" description="Acidic residues" evidence="1">
    <location>
        <begin position="89"/>
        <end position="98"/>
    </location>
</feature>
<evidence type="ECO:0000313" key="3">
    <source>
        <dbReference type="Proteomes" id="UP000230233"/>
    </source>
</evidence>
<feature type="region of interest" description="Disordered" evidence="1">
    <location>
        <begin position="72"/>
        <end position="98"/>
    </location>
</feature>
<evidence type="ECO:0000256" key="1">
    <source>
        <dbReference type="SAM" id="MobiDB-lite"/>
    </source>
</evidence>
<feature type="region of interest" description="Disordered" evidence="1">
    <location>
        <begin position="1"/>
        <end position="41"/>
    </location>
</feature>
<evidence type="ECO:0000313" key="2">
    <source>
        <dbReference type="EMBL" id="PIC42450.1"/>
    </source>
</evidence>
<reference evidence="3" key="1">
    <citation type="submission" date="2017-10" db="EMBL/GenBank/DDBJ databases">
        <title>Rapid genome shrinkage in a self-fertile nematode reveals novel sperm competition proteins.</title>
        <authorList>
            <person name="Yin D."/>
            <person name="Schwarz E.M."/>
            <person name="Thomas C.G."/>
            <person name="Felde R.L."/>
            <person name="Korf I.F."/>
            <person name="Cutter A.D."/>
            <person name="Schartner C.M."/>
            <person name="Ralston E.J."/>
            <person name="Meyer B.J."/>
            <person name="Haag E.S."/>
        </authorList>
    </citation>
    <scope>NUCLEOTIDE SEQUENCE [LARGE SCALE GENOMIC DNA]</scope>
    <source>
        <strain evidence="3">JU1422</strain>
    </source>
</reference>
<feature type="compositionally biased region" description="Basic and acidic residues" evidence="1">
    <location>
        <begin position="1"/>
        <end position="12"/>
    </location>
</feature>